<protein>
    <submittedName>
        <fullName evidence="1">Stage V sporulation protein E</fullName>
    </submittedName>
</protein>
<dbReference type="EMBL" id="BROD01000001">
    <property type="protein sequence ID" value="GKX66120.1"/>
    <property type="molecule type" value="Genomic_DNA"/>
</dbReference>
<evidence type="ECO:0000313" key="1">
    <source>
        <dbReference type="EMBL" id="GKX66120.1"/>
    </source>
</evidence>
<sequence>MKKNKNKMGEIDYILFYTIFLLLAIGIVMVYSSSSYWAMMNKDFNNDSMYFLKRQGAFGLLGAGVMIFMMSIDYHKLKKWCGWIMLFTIACLVVVLVIGTKKNGAVRWIALGPINLQPSEIAKYSIVIFLAAVIESGGNKINDVKFIITRLLGMSAFFAGLVLLEKNLSIATVIMMSTLIILYASGVPKKIFAMLLSVVGIAGVAGIFAESYRVKRLFNFVDPWKHASTDGYQLIQSFYALGAGGVGGMGLGQSRQKTLYMPEPHTDFIFSIIGEELGLIGCVVIILLFILLVYRGILISLRAKDIFGSLLALGITSVIAIQALINIAVVTGSMPVTGVPLPFISYGGSALIINLIGMGILLNVSRQKDR</sequence>
<comment type="caution">
    <text evidence="1">The sequence shown here is derived from an EMBL/GenBank/DDBJ whole genome shotgun (WGS) entry which is preliminary data.</text>
</comment>
<keyword evidence="2" id="KW-1185">Reference proteome</keyword>
<proteinExistence type="predicted"/>
<accession>A0ACB5RAA6</accession>
<organism evidence="1 2">
    <name type="scientific">Inconstantimicrobium mannanitabidum</name>
    <dbReference type="NCBI Taxonomy" id="1604901"/>
    <lineage>
        <taxon>Bacteria</taxon>
        <taxon>Bacillati</taxon>
        <taxon>Bacillota</taxon>
        <taxon>Clostridia</taxon>
        <taxon>Eubacteriales</taxon>
        <taxon>Clostridiaceae</taxon>
        <taxon>Inconstantimicrobium</taxon>
    </lineage>
</organism>
<evidence type="ECO:0000313" key="2">
    <source>
        <dbReference type="Proteomes" id="UP001058074"/>
    </source>
</evidence>
<reference evidence="1" key="1">
    <citation type="journal article" date="2025" name="Int. J. Syst. Evol. Microbiol.">
        <title>Inconstantimicrobium mannanitabidum sp. nov., a novel member of the family Clostridiaceae isolated from anoxic soil under the treatment of reductive soil disinfestation.</title>
        <authorList>
            <person name="Ueki A."/>
            <person name="Tonouchi A."/>
            <person name="Honma S."/>
            <person name="Kaku N."/>
            <person name="Ueki K."/>
        </authorList>
    </citation>
    <scope>NUCLEOTIDE SEQUENCE</scope>
    <source>
        <strain evidence="1">TW13</strain>
    </source>
</reference>
<dbReference type="Proteomes" id="UP001058074">
    <property type="component" value="Unassembled WGS sequence"/>
</dbReference>
<name>A0ACB5RAA6_9CLOT</name>
<gene>
    <name evidence="1" type="primary">ftsW</name>
    <name evidence="1" type="ORF">rsdtw13_13780</name>
</gene>